<comment type="similarity">
    <text evidence="1">Belongs to the eukaryotic initiation factor 4G family.</text>
</comment>
<dbReference type="InterPro" id="IPR003891">
    <property type="entry name" value="Initiation_fac_eIF4g_MI"/>
</dbReference>
<evidence type="ECO:0000256" key="6">
    <source>
        <dbReference type="ARBA" id="ARBA00075135"/>
    </source>
</evidence>
<evidence type="ECO:0000259" key="8">
    <source>
        <dbReference type="PROSITE" id="PS51366"/>
    </source>
</evidence>
<comment type="caution">
    <text evidence="9">The sequence shown here is derived from an EMBL/GenBank/DDBJ whole genome shotgun (WGS) entry which is preliminary data.</text>
</comment>
<organism evidence="9 10">
    <name type="scientific">Lithospermum erythrorhizon</name>
    <name type="common">Purple gromwell</name>
    <name type="synonym">Lithospermum officinale var. erythrorhizon</name>
    <dbReference type="NCBI Taxonomy" id="34254"/>
    <lineage>
        <taxon>Eukaryota</taxon>
        <taxon>Viridiplantae</taxon>
        <taxon>Streptophyta</taxon>
        <taxon>Embryophyta</taxon>
        <taxon>Tracheophyta</taxon>
        <taxon>Spermatophyta</taxon>
        <taxon>Magnoliopsida</taxon>
        <taxon>eudicotyledons</taxon>
        <taxon>Gunneridae</taxon>
        <taxon>Pentapetalae</taxon>
        <taxon>asterids</taxon>
        <taxon>lamiids</taxon>
        <taxon>Boraginales</taxon>
        <taxon>Boraginaceae</taxon>
        <taxon>Boraginoideae</taxon>
        <taxon>Lithospermeae</taxon>
        <taxon>Lithospermum</taxon>
    </lineage>
</organism>
<dbReference type="SMART" id="SM00544">
    <property type="entry name" value="MA3"/>
    <property type="match status" value="1"/>
</dbReference>
<keyword evidence="3" id="KW-0810">Translation regulation</keyword>
<feature type="compositionally biased region" description="Low complexity" evidence="7">
    <location>
        <begin position="159"/>
        <end position="180"/>
    </location>
</feature>
<feature type="region of interest" description="Disordered" evidence="7">
    <location>
        <begin position="874"/>
        <end position="894"/>
    </location>
</feature>
<keyword evidence="4" id="KW-0648">Protein biosynthesis</keyword>
<evidence type="ECO:0000256" key="7">
    <source>
        <dbReference type="SAM" id="MobiDB-lite"/>
    </source>
</evidence>
<dbReference type="SUPFAM" id="SSF48371">
    <property type="entry name" value="ARM repeat"/>
    <property type="match status" value="2"/>
</dbReference>
<dbReference type="Proteomes" id="UP001454036">
    <property type="component" value="Unassembled WGS sequence"/>
</dbReference>
<protein>
    <recommendedName>
        <fullName evidence="5">Eukaryotic translation initiation factor 4G</fullName>
    </recommendedName>
    <alternativeName>
        <fullName evidence="6">Protein synthesis initiation factor 4G</fullName>
    </alternativeName>
</protein>
<dbReference type="PANTHER" id="PTHR23253:SF9">
    <property type="entry name" value="EUKARYOTIC TRANSLATION INITIATION FACTOR 4 GAMMA 2"/>
    <property type="match status" value="1"/>
</dbReference>
<evidence type="ECO:0000256" key="2">
    <source>
        <dbReference type="ARBA" id="ARBA00022540"/>
    </source>
</evidence>
<name>A0AAV3PXS6_LITER</name>
<dbReference type="InterPro" id="IPR003890">
    <property type="entry name" value="MIF4G-like_typ-3"/>
</dbReference>
<evidence type="ECO:0000256" key="4">
    <source>
        <dbReference type="ARBA" id="ARBA00022917"/>
    </source>
</evidence>
<dbReference type="PROSITE" id="PS51366">
    <property type="entry name" value="MI"/>
    <property type="match status" value="1"/>
</dbReference>
<feature type="compositionally biased region" description="Gly residues" evidence="7">
    <location>
        <begin position="27"/>
        <end position="38"/>
    </location>
</feature>
<feature type="compositionally biased region" description="Polar residues" evidence="7">
    <location>
        <begin position="148"/>
        <end position="157"/>
    </location>
</feature>
<keyword evidence="2 9" id="KW-0396">Initiation factor</keyword>
<feature type="compositionally biased region" description="Polar residues" evidence="7">
    <location>
        <begin position="225"/>
        <end position="241"/>
    </location>
</feature>
<dbReference type="GO" id="GO:0003743">
    <property type="term" value="F:translation initiation factor activity"/>
    <property type="evidence" value="ECO:0007669"/>
    <property type="project" value="UniProtKB-KW"/>
</dbReference>
<dbReference type="PANTHER" id="PTHR23253">
    <property type="entry name" value="EUKARYOTIC TRANSLATION INITIATION FACTOR 4 GAMMA"/>
    <property type="match status" value="1"/>
</dbReference>
<dbReference type="InterPro" id="IPR016024">
    <property type="entry name" value="ARM-type_fold"/>
</dbReference>
<proteinExistence type="inferred from homology"/>
<dbReference type="GO" id="GO:0003729">
    <property type="term" value="F:mRNA binding"/>
    <property type="evidence" value="ECO:0007669"/>
    <property type="project" value="TreeGrafter"/>
</dbReference>
<sequence>MSHNQSRGEKTESVYRKTGRSGNNQNRGGGTSGGGFKGAVGSSAAPPINQSRRKYNNAQGGQTRGSFPSVNTNLNHQNLAQNIQNGSHLPQHPSHGESRIPGTSAPNRPVDGSASKTTNTVPRPPSAGISMASSETSTPATRPVDGSASKTTNTVPRPTSASISMASSETSTPATPTKAPGGSSRSITLQFGTMSPNVVNGMHIPARTSSAPPNIDEQKRDQARHQVSGSSHNLPTSSIPKQNFPKLDVGTEGHSAAVESHSISKLKEDERVSTVSASAQIPKPSVQTPPRMPVPVSFHQQQQFPLQFRGPTPQITVPMHMPVPLPIGNQQPPMFISHPMQPPPGLIHQGQGFFSPPMPPQMSQLGNMGISMSTQFHQQQAGNFGFPRKVKITHPDTHEELKFDGSSGSHPVGSTRANSHPLPQRSNNKVTIKSAGGSNKERDTAASTSGPLGAKHSSSGLGPSFPLATVPSKKSDGESASDSKDTSTSNSASIHVKAVSGEKTSAGQKQEDIGKADVITNQQEKVVDHSMTEDQLQVGGPSMTSSTSQPSQFDSVEDKSKAPTIMTEVAKHDKESASTATEEGQLEDINNVVASIPIPLNKFSSPFPSTNENAEVFSLDTNVIKAEDVYPEDASVIRSATSNLDSASISGSTEDNVRHDVEVGEIESSDLVYSTSGVQEKVFLEADVVKDPTSKGGKKKLKDIIKRADAAAATSDLYMAYKGPDEKKENTTSVVSIEIISRESVNQIHNNDGQEVDIPNEKDHIKVEPDDWEDAADMSTSKMELSQHGNLVGGGYKNDGEVLMIKKYSRDFLLKFSERSTELPKGFELTSDITQGLIGSIANVPRESNPSSARAIDKIGGNRPEHRVNMMVDDDKWNKAPGPLVSERDTGAAGNIMGYRPGPGGNFGVMRGAPRAQMHAQYPGPLLPGVMHPPVPHGAIQINNSDSERWQRGTNFQKGLMPYPQMPQTPPPIIHRADNKYLVGKVTDEEQAKQRQLKGILNKLTPQNFERLFEQVKQLNIDNDVTLTGVISQIFDKALMEPTFCEMYANFCYYLAAELPDLSVGNEKITFKRLLLNKCQEEFERGEREQEEANKAEEEGMVKQSEAEREEKRLQARRRMLGNIRLIGELYKKRMLTERIMHECIKKLLGGPGQIPDEEDLEALCKLMSTIGEMIDHPKAKEHMDVYFDMMAKLSTNMKLSSRVRFMLLDAIDLRKNKWQQRRKVEGPKKIDEVHRDAAQEMQAQASRLARTPSFGNPVRRVQPMNFGPRGSSGFPSPGSQISGPRPIASHVRNFGGHDARVEDRHHTENRILSVPLPLRNEDSITLGPQGGLGRGMSYRGQLSAPSTPLSDAPSSVDARRMGNGLNGFSAMPERAAYGSREDLMPRYMPERFPSQSIYDQTRTQYLELNCGNNDGRIADQSLDRTKPTSPPQRDGGSSSHVFSEERLRDMSLAAIREFYSAKDVNEVILCIKELDAPSYYPSMISHWVMDSFERKELERGLLARLLVNLARSHDRIISEDQLISGFESVLSTLEDAVNDAPKAAEFLGRLFAHVISENVISLAEMGKLIYEGGEEQGRLVEIGLAAEVLGTIFESIDSEKGPSVLNEIRTGASLQLKNFRPPGSSKPWRIDKFI</sequence>
<feature type="region of interest" description="Disordered" evidence="7">
    <location>
        <begin position="1085"/>
        <end position="1109"/>
    </location>
</feature>
<dbReference type="GO" id="GO:0006417">
    <property type="term" value="P:regulation of translation"/>
    <property type="evidence" value="ECO:0007669"/>
    <property type="project" value="UniProtKB-KW"/>
</dbReference>
<dbReference type="Pfam" id="PF02854">
    <property type="entry name" value="MIF4G"/>
    <property type="match status" value="1"/>
</dbReference>
<dbReference type="EMBL" id="BAABME010002831">
    <property type="protein sequence ID" value="GAA0156309.1"/>
    <property type="molecule type" value="Genomic_DNA"/>
</dbReference>
<dbReference type="Pfam" id="PF02847">
    <property type="entry name" value="MA3"/>
    <property type="match status" value="1"/>
</dbReference>
<evidence type="ECO:0000313" key="10">
    <source>
        <dbReference type="Proteomes" id="UP001454036"/>
    </source>
</evidence>
<feature type="compositionally biased region" description="Polar residues" evidence="7">
    <location>
        <begin position="131"/>
        <end position="140"/>
    </location>
</feature>
<feature type="region of interest" description="Disordered" evidence="7">
    <location>
        <begin position="399"/>
        <end position="515"/>
    </location>
</feature>
<feature type="compositionally biased region" description="Polar residues" evidence="7">
    <location>
        <begin position="445"/>
        <end position="461"/>
    </location>
</feature>
<feature type="compositionally biased region" description="Polar residues" evidence="7">
    <location>
        <begin position="56"/>
        <end position="88"/>
    </location>
</feature>
<dbReference type="FunFam" id="1.25.40.180:FF:000034">
    <property type="entry name" value="Eukaryotic translation initiation factor 4G"/>
    <property type="match status" value="1"/>
</dbReference>
<dbReference type="GO" id="GO:0016281">
    <property type="term" value="C:eukaryotic translation initiation factor 4F complex"/>
    <property type="evidence" value="ECO:0007669"/>
    <property type="project" value="TreeGrafter"/>
</dbReference>
<dbReference type="SMART" id="SM00543">
    <property type="entry name" value="MIF4G"/>
    <property type="match status" value="1"/>
</dbReference>
<dbReference type="Gene3D" id="1.25.40.180">
    <property type="match status" value="2"/>
</dbReference>
<evidence type="ECO:0000256" key="3">
    <source>
        <dbReference type="ARBA" id="ARBA00022845"/>
    </source>
</evidence>
<feature type="domain" description="MI" evidence="8">
    <location>
        <begin position="1447"/>
        <end position="1571"/>
    </location>
</feature>
<feature type="compositionally biased region" description="Polar residues" evidence="7">
    <location>
        <begin position="183"/>
        <end position="198"/>
    </location>
</feature>
<feature type="compositionally biased region" description="Basic and acidic residues" evidence="7">
    <location>
        <begin position="1"/>
        <end position="15"/>
    </location>
</feature>
<keyword evidence="10" id="KW-1185">Reference proteome</keyword>
<accession>A0AAV3PXS6</accession>
<dbReference type="FunFam" id="1.25.40.180:FF:000024">
    <property type="entry name" value="Eukaryotic translation initiation factor 4G"/>
    <property type="match status" value="1"/>
</dbReference>
<reference evidence="9 10" key="1">
    <citation type="submission" date="2024-01" db="EMBL/GenBank/DDBJ databases">
        <title>The complete chloroplast genome sequence of Lithospermum erythrorhizon: insights into the phylogenetic relationship among Boraginaceae species and the maternal lineages of purple gromwells.</title>
        <authorList>
            <person name="Okada T."/>
            <person name="Watanabe K."/>
        </authorList>
    </citation>
    <scope>NUCLEOTIDE SEQUENCE [LARGE SCALE GENOMIC DNA]</scope>
</reference>
<feature type="region of interest" description="Disordered" evidence="7">
    <location>
        <begin position="1"/>
        <end position="242"/>
    </location>
</feature>
<feature type="region of interest" description="Disordered" evidence="7">
    <location>
        <begin position="1417"/>
        <end position="1443"/>
    </location>
</feature>
<feature type="compositionally biased region" description="Basic and acidic residues" evidence="7">
    <location>
        <begin position="473"/>
        <end position="485"/>
    </location>
</feature>
<evidence type="ECO:0000256" key="5">
    <source>
        <dbReference type="ARBA" id="ARBA00067320"/>
    </source>
</evidence>
<evidence type="ECO:0000256" key="1">
    <source>
        <dbReference type="ARBA" id="ARBA00005775"/>
    </source>
</evidence>
<gene>
    <name evidence="9" type="ORF">LIER_13833</name>
</gene>
<feature type="region of interest" description="Disordered" evidence="7">
    <location>
        <begin position="532"/>
        <end position="560"/>
    </location>
</feature>
<feature type="compositionally biased region" description="Low complexity" evidence="7">
    <location>
        <begin position="539"/>
        <end position="552"/>
    </location>
</feature>
<evidence type="ECO:0000313" key="9">
    <source>
        <dbReference type="EMBL" id="GAA0156309.1"/>
    </source>
</evidence>